<organism evidence="6 7">
    <name type="scientific">Actinopolymorpha cephalotaxi</name>
    <dbReference type="NCBI Taxonomy" id="504797"/>
    <lineage>
        <taxon>Bacteria</taxon>
        <taxon>Bacillati</taxon>
        <taxon>Actinomycetota</taxon>
        <taxon>Actinomycetes</taxon>
        <taxon>Propionibacteriales</taxon>
        <taxon>Actinopolymorphaceae</taxon>
        <taxon>Actinopolymorpha</taxon>
    </lineage>
</organism>
<dbReference type="Gene3D" id="2.60.40.10">
    <property type="entry name" value="Immunoglobulins"/>
    <property type="match status" value="1"/>
</dbReference>
<gene>
    <name evidence="5" type="ORF">FHR37_001841</name>
    <name evidence="6" type="ORF">SAMN05421678_10796</name>
</gene>
<dbReference type="SUPFAM" id="SSF49303">
    <property type="entry name" value="beta-Galactosidase/glucuronidase domain"/>
    <property type="match status" value="1"/>
</dbReference>
<evidence type="ECO:0000313" key="5">
    <source>
        <dbReference type="EMBL" id="NYH82990.1"/>
    </source>
</evidence>
<dbReference type="GO" id="GO:0005975">
    <property type="term" value="P:carbohydrate metabolic process"/>
    <property type="evidence" value="ECO:0007669"/>
    <property type="project" value="InterPro"/>
</dbReference>
<dbReference type="SUPFAM" id="SSF49785">
    <property type="entry name" value="Galactose-binding domain-like"/>
    <property type="match status" value="1"/>
</dbReference>
<evidence type="ECO:0000256" key="1">
    <source>
        <dbReference type="ARBA" id="ARBA00007401"/>
    </source>
</evidence>
<dbReference type="STRING" id="504797.SAMN05421678_10796"/>
<dbReference type="SUPFAM" id="SSF51445">
    <property type="entry name" value="(Trans)glycosidases"/>
    <property type="match status" value="1"/>
</dbReference>
<keyword evidence="2 6" id="KW-0378">Hydrolase</keyword>
<dbReference type="EMBL" id="FOOI01000007">
    <property type="protein sequence ID" value="SFG61732.1"/>
    <property type="molecule type" value="Genomic_DNA"/>
</dbReference>
<dbReference type="Gene3D" id="3.20.20.80">
    <property type="entry name" value="Glycosidases"/>
    <property type="match status" value="1"/>
</dbReference>
<evidence type="ECO:0000313" key="7">
    <source>
        <dbReference type="Proteomes" id="UP000199052"/>
    </source>
</evidence>
<dbReference type="Proteomes" id="UP000533017">
    <property type="component" value="Unassembled WGS sequence"/>
</dbReference>
<reference evidence="6 7" key="1">
    <citation type="submission" date="2016-10" db="EMBL/GenBank/DDBJ databases">
        <authorList>
            <person name="de Groot N.N."/>
        </authorList>
    </citation>
    <scope>NUCLEOTIDE SEQUENCE [LARGE SCALE GENOMIC DNA]</scope>
    <source>
        <strain evidence="6 7">CPCC 202808</strain>
    </source>
</reference>
<reference evidence="5 8" key="2">
    <citation type="submission" date="2020-07" db="EMBL/GenBank/DDBJ databases">
        <title>Sequencing the genomes of 1000 actinobacteria strains.</title>
        <authorList>
            <person name="Klenk H.-P."/>
        </authorList>
    </citation>
    <scope>NUCLEOTIDE SEQUENCE [LARGE SCALE GENOMIC DNA]</scope>
    <source>
        <strain evidence="5 8">DSM 45117</strain>
    </source>
</reference>
<protein>
    <submittedName>
        <fullName evidence="6">Glycosyl hydrolases family 2</fullName>
    </submittedName>
</protein>
<keyword evidence="8" id="KW-1185">Reference proteome</keyword>
<dbReference type="EMBL" id="JACBZA010000001">
    <property type="protein sequence ID" value="NYH82990.1"/>
    <property type="molecule type" value="Genomic_DNA"/>
</dbReference>
<evidence type="ECO:0000313" key="6">
    <source>
        <dbReference type="EMBL" id="SFG61732.1"/>
    </source>
</evidence>
<dbReference type="Proteomes" id="UP000199052">
    <property type="component" value="Unassembled WGS sequence"/>
</dbReference>
<comment type="similarity">
    <text evidence="1">Belongs to the glycosyl hydrolase 2 family.</text>
</comment>
<dbReference type="InterPro" id="IPR036156">
    <property type="entry name" value="Beta-gal/glucu_dom_sf"/>
</dbReference>
<dbReference type="Pfam" id="PF00703">
    <property type="entry name" value="Glyco_hydro_2"/>
    <property type="match status" value="1"/>
</dbReference>
<dbReference type="PANTHER" id="PTHR42732">
    <property type="entry name" value="BETA-GALACTOSIDASE"/>
    <property type="match status" value="1"/>
</dbReference>
<dbReference type="GO" id="GO:0004553">
    <property type="term" value="F:hydrolase activity, hydrolyzing O-glycosyl compounds"/>
    <property type="evidence" value="ECO:0007669"/>
    <property type="project" value="InterPro"/>
</dbReference>
<evidence type="ECO:0000256" key="2">
    <source>
        <dbReference type="ARBA" id="ARBA00022801"/>
    </source>
</evidence>
<evidence type="ECO:0000259" key="4">
    <source>
        <dbReference type="Pfam" id="PF00703"/>
    </source>
</evidence>
<accession>A0A1I2TA78</accession>
<dbReference type="Gene3D" id="2.60.120.260">
    <property type="entry name" value="Galactose-binding domain-like"/>
    <property type="match status" value="1"/>
</dbReference>
<keyword evidence="3" id="KW-0326">Glycosidase</keyword>
<evidence type="ECO:0000313" key="8">
    <source>
        <dbReference type="Proteomes" id="UP000533017"/>
    </source>
</evidence>
<dbReference type="PANTHER" id="PTHR42732:SF1">
    <property type="entry name" value="BETA-MANNOSIDASE"/>
    <property type="match status" value="1"/>
</dbReference>
<dbReference type="RefSeq" id="WP_202818101.1">
    <property type="nucleotide sequence ID" value="NZ_FOOI01000007.1"/>
</dbReference>
<proteinExistence type="inferred from homology"/>
<evidence type="ECO:0000256" key="3">
    <source>
        <dbReference type="ARBA" id="ARBA00023295"/>
    </source>
</evidence>
<name>A0A1I2TA78_9ACTN</name>
<dbReference type="InterPro" id="IPR006102">
    <property type="entry name" value="Ig-like_GH2"/>
</dbReference>
<dbReference type="AlphaFoldDB" id="A0A1I2TA78"/>
<dbReference type="InterPro" id="IPR051913">
    <property type="entry name" value="GH2_Domain-Containing"/>
</dbReference>
<dbReference type="InterPro" id="IPR017853">
    <property type="entry name" value="GH"/>
</dbReference>
<sequence length="928" mass="101218">MGLARTHQRLSDGWQVRRAGMADWHPVQVPGCWEDTGIAKDDPGPVDYRVSFDVPDLGPGERLRLRFGAVSYACTVYVDEQPVGEHVGMWDAFDVEVTAAVQPGARSTLRVRAEKPASLTGGPDAPPVPGSYPTRETLVGFLPYVWGHVHGGIWQDASLVVTGPVVFGDVHATGTPDGALSVETSLSGEWPGSKVALTVTDPDGAVVAEDVREAGSPGDGEGNPAARFDLRLPSPRPWSPEQPDLYTVRVRLLTNARADAGADGSDIDVAPSDERTVRIGLRTVAADGARLLLNDAPVYPRMILSWGWNPDVLYANPGPDRVRADLLELRRLGFNGVKLCLWFPPDYYFDLADELGMLIWVELPMWLPHPTEHFRGQLDTEAERLVRAARTHPSVVLYTLGCELSAVVGDDVLGPLYAKVKGLVGDALVRDNSGSGEAYGGLLTEYADFYDHHLYCELQHFRETLEHFAPGFREPKPWLFGEFCDLDTFRDLRRLDAAGPRPWWLSDDPEVNPQGARWQYDSHLHEPRLRANGFWDRGNQLEEISRKQALLHRKVTLETVRLRADTSGYVITGERDTPISTAGLWDDLGELKVDAEEFRGFNDNLVVGLGWDRRRTWLAGGDRPAYGDPWCHLEGALVRAHLVLAHHGRDPGVVTGEWSVGFEGEEPFAHGTYAPAGVRSPGTVGELAVAEFTAPAVDRPRQAVVRNRTRVGTPGVTGPRGTTEETANSWPMWFFPARPFDDAGALTLADPGGRLADLAKLAPEAGTGLSSTAVAIATRWSGELDDHVRSGGRAVLLVDAASGGPFGTVAVPFWREGVKVPEPHPAWGDFPHDGSVSLQFAGCATDLALDWNVGSIPAGAEVSPILRRVDARTAQVHDYAAELRWGAGRLIVSTLRFEGSAGDQPRGLARNTGAAYLLSRWARYLREV</sequence>
<dbReference type="InterPro" id="IPR013783">
    <property type="entry name" value="Ig-like_fold"/>
</dbReference>
<dbReference type="InterPro" id="IPR008979">
    <property type="entry name" value="Galactose-bd-like_sf"/>
</dbReference>
<feature type="domain" description="Glycoside hydrolase family 2 immunoglobulin-like beta-sandwich" evidence="4">
    <location>
        <begin position="189"/>
        <end position="254"/>
    </location>
</feature>